<dbReference type="PANTHER" id="PTHR45922">
    <property type="entry name" value="CLEAVAGE AND POLYADENYLATION SPECIFICITY FACTOR SUBUNIT 2"/>
    <property type="match status" value="1"/>
</dbReference>
<comment type="subcellular location">
    <subcellularLocation>
        <location evidence="1 6">Nucleus</location>
    </subcellularLocation>
</comment>
<keyword evidence="5 6" id="KW-0539">Nucleus</keyword>
<feature type="compositionally biased region" description="Polar residues" evidence="7">
    <location>
        <begin position="491"/>
        <end position="505"/>
    </location>
</feature>
<dbReference type="PANTHER" id="PTHR45922:SF1">
    <property type="entry name" value="CLEAVAGE AND POLYADENYLATION SPECIFICITY FACTOR SUBUNIT 2"/>
    <property type="match status" value="1"/>
</dbReference>
<dbReference type="SUPFAM" id="SSF56281">
    <property type="entry name" value="Metallo-hydrolase/oxidoreductase"/>
    <property type="match status" value="1"/>
</dbReference>
<dbReference type="GO" id="GO:0003723">
    <property type="term" value="F:RNA binding"/>
    <property type="evidence" value="ECO:0007669"/>
    <property type="project" value="UniProtKB-KW"/>
</dbReference>
<accession>A0A818LQQ8</accession>
<dbReference type="InterPro" id="IPR011108">
    <property type="entry name" value="RMMBL"/>
</dbReference>
<dbReference type="InterPro" id="IPR036866">
    <property type="entry name" value="RibonucZ/Hydroxyglut_hydro"/>
</dbReference>
<gene>
    <name evidence="10" type="ORF">FNK824_LOCUS20555</name>
    <name evidence="9" type="ORF">OTI717_LOCUS5448</name>
</gene>
<dbReference type="GO" id="GO:0005847">
    <property type="term" value="C:mRNA cleavage and polyadenylation specificity factor complex"/>
    <property type="evidence" value="ECO:0007669"/>
    <property type="project" value="InterPro"/>
</dbReference>
<protein>
    <recommendedName>
        <fullName evidence="6">Cleavage and polyadenylation specificity factor subunit 2</fullName>
    </recommendedName>
    <alternativeName>
        <fullName evidence="6">Cleavage and polyadenylation specificity factor 100 kDa subunit</fullName>
    </alternativeName>
</protein>
<feature type="compositionally biased region" description="Acidic residues" evidence="7">
    <location>
        <begin position="433"/>
        <end position="464"/>
    </location>
</feature>
<evidence type="ECO:0000256" key="5">
    <source>
        <dbReference type="ARBA" id="ARBA00023242"/>
    </source>
</evidence>
<dbReference type="Pfam" id="PF13299">
    <property type="entry name" value="CPSF100_C"/>
    <property type="match status" value="1"/>
</dbReference>
<dbReference type="InterPro" id="IPR022712">
    <property type="entry name" value="Beta_Casp"/>
</dbReference>
<evidence type="ECO:0000256" key="6">
    <source>
        <dbReference type="RuleBase" id="RU365006"/>
    </source>
</evidence>
<evidence type="ECO:0000256" key="7">
    <source>
        <dbReference type="SAM" id="MobiDB-lite"/>
    </source>
</evidence>
<evidence type="ECO:0000313" key="9">
    <source>
        <dbReference type="EMBL" id="CAF3573815.1"/>
    </source>
</evidence>
<evidence type="ECO:0000259" key="8">
    <source>
        <dbReference type="SMART" id="SM01027"/>
    </source>
</evidence>
<dbReference type="Proteomes" id="UP000663874">
    <property type="component" value="Unassembled WGS sequence"/>
</dbReference>
<feature type="region of interest" description="Disordered" evidence="7">
    <location>
        <begin position="412"/>
        <end position="505"/>
    </location>
</feature>
<dbReference type="GO" id="GO:0006398">
    <property type="term" value="P:mRNA 3'-end processing by stem-loop binding and cleavage"/>
    <property type="evidence" value="ECO:0007669"/>
    <property type="project" value="InterPro"/>
</dbReference>
<dbReference type="InterPro" id="IPR025069">
    <property type="entry name" value="Cpsf2_C"/>
</dbReference>
<dbReference type="CDD" id="cd16293">
    <property type="entry name" value="CPSF2-like_MBL-fold"/>
    <property type="match status" value="1"/>
</dbReference>
<comment type="caution">
    <text evidence="9">The sequence shown here is derived from an EMBL/GenBank/DDBJ whole genome shotgun (WGS) entry which is preliminary data.</text>
</comment>
<dbReference type="InterPro" id="IPR027075">
    <property type="entry name" value="CPSF2"/>
</dbReference>
<evidence type="ECO:0000313" key="11">
    <source>
        <dbReference type="Proteomes" id="UP000663823"/>
    </source>
</evidence>
<feature type="domain" description="Beta-Casp" evidence="8">
    <location>
        <begin position="249"/>
        <end position="374"/>
    </location>
</feature>
<dbReference type="Pfam" id="PF10996">
    <property type="entry name" value="Beta-Casp"/>
    <property type="match status" value="1"/>
</dbReference>
<dbReference type="Pfam" id="PF07521">
    <property type="entry name" value="RMMBL"/>
    <property type="match status" value="1"/>
</dbReference>
<keyword evidence="4 6" id="KW-0694">RNA-binding</keyword>
<comment type="similarity">
    <text evidence="2 6">Belongs to the metallo-beta-lactamase superfamily. RNA-metabolizing metallo-beta-lactamase-like family. CPSF2/YSH1 subfamily.</text>
</comment>
<feature type="compositionally biased region" description="Polar residues" evidence="7">
    <location>
        <begin position="465"/>
        <end position="480"/>
    </location>
</feature>
<evidence type="ECO:0000256" key="1">
    <source>
        <dbReference type="ARBA" id="ARBA00004123"/>
    </source>
</evidence>
<sequence length="842" mass="96053">MASILKLQVITGAYNEGALAYLLQTDDFRFLLDCGWDENFSPEIIEEYKRHIKSIDAVLITYPDIYHLGALPYLVGHCGLKCPVYATIPVYKMGQMFMYDLHQSRSNSEDFTLFTLDHVDAAFDLFVQLKYDQSIPLEGNGQGLTITPLPAGHMIGGAIWKISKEGEEEIVYAVDYNHKKERHLNSSNLTKISRPTLLITDALNTKYSQGQRKTKDAQLLILFYLTATILETMRRDGNVLICVDTAGRVLELALLLEQLWRNEQSGLFAYSLALLNNFSFQVIEFARSQVEWMSDKIVRQFEENRANPFHLRYVRLCHDLNELEKVRAPKVVLASQPDLECGFARDLFIQWVENDKNSIILTTRTCPGTLARELIDKPNLTTIEVEVRRKVPLEGTELEEYMERQRILNEQNAAKAQAEKKKSRKSSKHSVDDETDVDISMNDYEEEEEEDDDDEDDDDNDDENQGNNKSKSSTTDNTIDTGLADDLRGNSLHTPSGTRLPSQSPFAPKRKAFAVFPYKEEKYVCDDYGEIINPDDYMIVETKPSITNDLSSMNFGDSDERHPSNELIDITNTNNTSNMMMIMMQQASTILPNNQSQHPLIQQVQHQPSSIPFKTLRDKRELKINAKVLYVDFEARSDRESIEKLLNQIKPKNLIFIHGTQDCIEQLEKYCTTRQIVQGRIFSPHVGEIVDATTERNLYQIKLKDSLLSSITFAKTRDVDVAWVDGIITHGVPPPTTPLTTTTFTTVGQANTEWYLNPVTRELKDQMPPHPCVFVNEPKLLDLKMILIRQHGLKAEFVGGVLTCEDTVAIKRNEAGKIILEGALSDTYYKVRRILYDQYAIL</sequence>
<organism evidence="9 11">
    <name type="scientific">Rotaria sordida</name>
    <dbReference type="NCBI Taxonomy" id="392033"/>
    <lineage>
        <taxon>Eukaryota</taxon>
        <taxon>Metazoa</taxon>
        <taxon>Spiralia</taxon>
        <taxon>Gnathifera</taxon>
        <taxon>Rotifera</taxon>
        <taxon>Eurotatoria</taxon>
        <taxon>Bdelloidea</taxon>
        <taxon>Philodinida</taxon>
        <taxon>Philodinidae</taxon>
        <taxon>Rotaria</taxon>
    </lineage>
</organism>
<dbReference type="FunFam" id="3.60.15.10:FF:000008">
    <property type="entry name" value="Cleavage and polyadenylation specificity factor subunit 2"/>
    <property type="match status" value="1"/>
</dbReference>
<dbReference type="SMART" id="SM01027">
    <property type="entry name" value="Beta-Casp"/>
    <property type="match status" value="1"/>
</dbReference>
<name>A0A818LQQ8_9BILA</name>
<evidence type="ECO:0000256" key="2">
    <source>
        <dbReference type="ARBA" id="ARBA00010624"/>
    </source>
</evidence>
<keyword evidence="3 6" id="KW-0507">mRNA processing</keyword>
<evidence type="ECO:0000313" key="10">
    <source>
        <dbReference type="EMBL" id="CAF3900674.1"/>
    </source>
</evidence>
<proteinExistence type="inferred from homology"/>
<evidence type="ECO:0000256" key="3">
    <source>
        <dbReference type="ARBA" id="ARBA00022664"/>
    </source>
</evidence>
<dbReference type="AlphaFoldDB" id="A0A818LQQ8"/>
<dbReference type="EMBL" id="CAJOBE010003791">
    <property type="protein sequence ID" value="CAF3900674.1"/>
    <property type="molecule type" value="Genomic_DNA"/>
</dbReference>
<dbReference type="Proteomes" id="UP000663823">
    <property type="component" value="Unassembled WGS sequence"/>
</dbReference>
<reference evidence="9" key="1">
    <citation type="submission" date="2021-02" db="EMBL/GenBank/DDBJ databases">
        <authorList>
            <person name="Nowell W R."/>
        </authorList>
    </citation>
    <scope>NUCLEOTIDE SEQUENCE</scope>
</reference>
<dbReference type="InterPro" id="IPR001279">
    <property type="entry name" value="Metallo-B-lactamas"/>
</dbReference>
<dbReference type="EMBL" id="CAJOAX010000355">
    <property type="protein sequence ID" value="CAF3573815.1"/>
    <property type="molecule type" value="Genomic_DNA"/>
</dbReference>
<dbReference type="InterPro" id="IPR035639">
    <property type="entry name" value="CPSF2_MBL"/>
</dbReference>
<evidence type="ECO:0000256" key="4">
    <source>
        <dbReference type="ARBA" id="ARBA00022884"/>
    </source>
</evidence>
<dbReference type="Gene3D" id="3.60.15.10">
    <property type="entry name" value="Ribonuclease Z/Hydroxyacylglutathione hydrolase-like"/>
    <property type="match status" value="1"/>
</dbReference>
<dbReference type="Pfam" id="PF16661">
    <property type="entry name" value="Lactamase_B_6"/>
    <property type="match status" value="1"/>
</dbReference>